<gene>
    <name evidence="1" type="ORF">FDV58_38645</name>
</gene>
<organism evidence="1 2">
    <name type="scientific">Bradyrhizobium elkanii</name>
    <dbReference type="NCBI Taxonomy" id="29448"/>
    <lineage>
        <taxon>Bacteria</taxon>
        <taxon>Pseudomonadati</taxon>
        <taxon>Pseudomonadota</taxon>
        <taxon>Alphaproteobacteria</taxon>
        <taxon>Hyphomicrobiales</taxon>
        <taxon>Nitrobacteraceae</taxon>
        <taxon>Bradyrhizobium</taxon>
    </lineage>
</organism>
<sequence length="87" mass="9954">MLKLLEEAAAYRADDIPSWFRFIDLFAGIGGLRKGFESISPTIRQRMMKTVKAGKRIGNAFAAKGLGLRMSRRNWRTPRPENRGWTI</sequence>
<evidence type="ECO:0000313" key="1">
    <source>
        <dbReference type="EMBL" id="TKV71780.1"/>
    </source>
</evidence>
<accession>A0A4U6RD36</accession>
<comment type="caution">
    <text evidence="1">The sequence shown here is derived from an EMBL/GenBank/DDBJ whole genome shotgun (WGS) entry which is preliminary data.</text>
</comment>
<dbReference type="AlphaFoldDB" id="A0A4U6RD36"/>
<evidence type="ECO:0008006" key="3">
    <source>
        <dbReference type="Google" id="ProtNLM"/>
    </source>
</evidence>
<dbReference type="Proteomes" id="UP000305095">
    <property type="component" value="Unassembled WGS sequence"/>
</dbReference>
<dbReference type="EMBL" id="SZZP01000041">
    <property type="protein sequence ID" value="TKV71780.1"/>
    <property type="molecule type" value="Genomic_DNA"/>
</dbReference>
<protein>
    <recommendedName>
        <fullName evidence="3">DNA (cytosine-5-)-methyltransferase</fullName>
    </recommendedName>
</protein>
<proteinExistence type="predicted"/>
<reference evidence="1 2" key="1">
    <citation type="submission" date="2019-05" db="EMBL/GenBank/DDBJ databases">
        <title>Draft Genome of Bradyrhizobium elkanii strain SEMIA 938, Used in Commercial Inoculants for Lupinus spp. in Brazil.</title>
        <authorList>
            <person name="Hungria M."/>
            <person name="Delamuta J.R.M."/>
            <person name="Ribeiro R.A."/>
            <person name="Nogueira M.A."/>
        </authorList>
    </citation>
    <scope>NUCLEOTIDE SEQUENCE [LARGE SCALE GENOMIC DNA]</scope>
    <source>
        <strain evidence="1 2">Semia 938</strain>
    </source>
</reference>
<evidence type="ECO:0000313" key="2">
    <source>
        <dbReference type="Proteomes" id="UP000305095"/>
    </source>
</evidence>
<name>A0A4U6RD36_BRAEL</name>
<dbReference type="RefSeq" id="WP_137483737.1">
    <property type="nucleotide sequence ID" value="NZ_SZZP01000041.1"/>
</dbReference>